<name>A0A450XUM3_9GAMM</name>
<gene>
    <name evidence="1" type="ORF">BECKLPF1236A_GA0070988_101916</name>
    <name evidence="2" type="ORF">BECKLPF1236C_GA0070990_101876</name>
</gene>
<dbReference type="EMBL" id="CAADFP010000187">
    <property type="protein sequence ID" value="VFK32972.1"/>
    <property type="molecule type" value="Genomic_DNA"/>
</dbReference>
<protein>
    <submittedName>
        <fullName evidence="2">Uncharacterized protein</fullName>
    </submittedName>
</protein>
<dbReference type="AlphaFoldDB" id="A0A450XUM3"/>
<sequence length="248" mass="28635">MNPFVERHQSEISGVLSCFDRVVITGTLPDICYPQAMAGFLGYQGIRLFDYASWAEPLRDELRQNAERIAADAGLKIEFIRKSNGFRKEKRIKAIIAERGDHPGLVHIFSAMETCPSYRPRHDKLDKSTSLESTSSKCIHYYFYFIDEQFGLCYVRVPTWVPFRLQIYFNGHYWLARQLAKEASVSRCSITHSFISRTWPKRKIPLNLLTPRHCIGTWINGHKTFVPSYVTFTPAITGASCRWNMLLT</sequence>
<dbReference type="EMBL" id="CAADFM010000191">
    <property type="protein sequence ID" value="VFK18143.1"/>
    <property type="molecule type" value="Genomic_DNA"/>
</dbReference>
<organism evidence="2">
    <name type="scientific">Candidatus Kentrum sp. LPFa</name>
    <dbReference type="NCBI Taxonomy" id="2126335"/>
    <lineage>
        <taxon>Bacteria</taxon>
        <taxon>Pseudomonadati</taxon>
        <taxon>Pseudomonadota</taxon>
        <taxon>Gammaproteobacteria</taxon>
        <taxon>Candidatus Kentrum</taxon>
    </lineage>
</organism>
<reference evidence="2" key="1">
    <citation type="submission" date="2019-02" db="EMBL/GenBank/DDBJ databases">
        <authorList>
            <person name="Gruber-Vodicka R. H."/>
            <person name="Seah K. B. B."/>
        </authorList>
    </citation>
    <scope>NUCLEOTIDE SEQUENCE</scope>
    <source>
        <strain evidence="1">BECK_S312</strain>
        <strain evidence="2">BECK_S426</strain>
    </source>
</reference>
<accession>A0A450XUM3</accession>
<evidence type="ECO:0000313" key="2">
    <source>
        <dbReference type="EMBL" id="VFK32972.1"/>
    </source>
</evidence>
<evidence type="ECO:0000313" key="1">
    <source>
        <dbReference type="EMBL" id="VFK18143.1"/>
    </source>
</evidence>
<proteinExistence type="predicted"/>